<dbReference type="EMBL" id="LKEB01000038">
    <property type="protein sequence ID" value="ROW07507.1"/>
    <property type="molecule type" value="Genomic_DNA"/>
</dbReference>
<reference evidence="1 2" key="1">
    <citation type="submission" date="2015-09" db="EMBL/GenBank/DDBJ databases">
        <title>Host preference determinants of Valsa canker pathogens revealed by comparative genomics.</title>
        <authorList>
            <person name="Yin Z."/>
            <person name="Huang L."/>
        </authorList>
    </citation>
    <scope>NUCLEOTIDE SEQUENCE [LARGE SCALE GENOMIC DNA]</scope>
    <source>
        <strain evidence="1 2">SXYLt</strain>
    </source>
</reference>
<proteinExistence type="predicted"/>
<keyword evidence="2" id="KW-1185">Reference proteome</keyword>
<sequence>MEELCVFLNGQTSSTLASSAEKALLPLWPRLLRTLTSPTLESAGSSSSRKLLPQEALQPVRIQRSVSRWLGRRPTW</sequence>
<dbReference type="Proteomes" id="UP000285146">
    <property type="component" value="Unassembled WGS sequence"/>
</dbReference>
<protein>
    <submittedName>
        <fullName evidence="1">Uncharacterized protein</fullName>
    </submittedName>
</protein>
<accession>A0A423WV92</accession>
<gene>
    <name evidence="1" type="ORF">VPNG_07142</name>
</gene>
<comment type="caution">
    <text evidence="1">The sequence shown here is derived from an EMBL/GenBank/DDBJ whole genome shotgun (WGS) entry which is preliminary data.</text>
</comment>
<evidence type="ECO:0000313" key="2">
    <source>
        <dbReference type="Proteomes" id="UP000285146"/>
    </source>
</evidence>
<organism evidence="1 2">
    <name type="scientific">Cytospora leucostoma</name>
    <dbReference type="NCBI Taxonomy" id="1230097"/>
    <lineage>
        <taxon>Eukaryota</taxon>
        <taxon>Fungi</taxon>
        <taxon>Dikarya</taxon>
        <taxon>Ascomycota</taxon>
        <taxon>Pezizomycotina</taxon>
        <taxon>Sordariomycetes</taxon>
        <taxon>Sordariomycetidae</taxon>
        <taxon>Diaporthales</taxon>
        <taxon>Cytosporaceae</taxon>
        <taxon>Cytospora</taxon>
    </lineage>
</organism>
<name>A0A423WV92_9PEZI</name>
<evidence type="ECO:0000313" key="1">
    <source>
        <dbReference type="EMBL" id="ROW07507.1"/>
    </source>
</evidence>
<dbReference type="InParanoid" id="A0A423WV92"/>
<dbReference type="AlphaFoldDB" id="A0A423WV92"/>